<dbReference type="PROSITE" id="PS51257">
    <property type="entry name" value="PROKAR_LIPOPROTEIN"/>
    <property type="match status" value="1"/>
</dbReference>
<gene>
    <name evidence="1" type="ORF">MNBD_NITROSPINAE02-1919</name>
</gene>
<accession>A0A3B1CJE3</accession>
<evidence type="ECO:0000313" key="1">
    <source>
        <dbReference type="EMBL" id="VAX22760.1"/>
    </source>
</evidence>
<dbReference type="AlphaFoldDB" id="A0A3B1CJE3"/>
<dbReference type="EMBL" id="UOGE01000078">
    <property type="protein sequence ID" value="VAX22760.1"/>
    <property type="molecule type" value="Genomic_DNA"/>
</dbReference>
<organism evidence="1">
    <name type="scientific">hydrothermal vent metagenome</name>
    <dbReference type="NCBI Taxonomy" id="652676"/>
    <lineage>
        <taxon>unclassified sequences</taxon>
        <taxon>metagenomes</taxon>
        <taxon>ecological metagenomes</taxon>
    </lineage>
</organism>
<name>A0A3B1CJE3_9ZZZZ</name>
<sequence length="176" mass="19421">MKRFSIAVLIITVTLSFYGCESTPTKERKDLLLAHYKGAQKMGYSARTIIFRRDQSPTVTENSFRSDVEISSGTGVKTYRFNNHVGAVENKDGTVVVLAIAGSRAGFSVYDNKGNILVEYSKGVVMGKTIIFNTKTSEGRNNARWYFGKTSIISIIDAYSPSGALIYSEITTYSPQ</sequence>
<protein>
    <recommendedName>
        <fullName evidence="2">Lipoprotein</fullName>
    </recommendedName>
</protein>
<proteinExistence type="predicted"/>
<reference evidence="1" key="1">
    <citation type="submission" date="2018-06" db="EMBL/GenBank/DDBJ databases">
        <authorList>
            <person name="Zhirakovskaya E."/>
        </authorList>
    </citation>
    <scope>NUCLEOTIDE SEQUENCE</scope>
</reference>
<evidence type="ECO:0008006" key="2">
    <source>
        <dbReference type="Google" id="ProtNLM"/>
    </source>
</evidence>